<evidence type="ECO:0000313" key="2">
    <source>
        <dbReference type="Proteomes" id="UP000001542"/>
    </source>
</evidence>
<dbReference type="KEGG" id="tva:4763075"/>
<dbReference type="EMBL" id="DS113454">
    <property type="protein sequence ID" value="EAY05209.1"/>
    <property type="molecule type" value="Genomic_DNA"/>
</dbReference>
<organism evidence="1 2">
    <name type="scientific">Trichomonas vaginalis (strain ATCC PRA-98 / G3)</name>
    <dbReference type="NCBI Taxonomy" id="412133"/>
    <lineage>
        <taxon>Eukaryota</taxon>
        <taxon>Metamonada</taxon>
        <taxon>Parabasalia</taxon>
        <taxon>Trichomonadida</taxon>
        <taxon>Trichomonadidae</taxon>
        <taxon>Trichomonas</taxon>
    </lineage>
</organism>
<dbReference type="OrthoDB" id="10441332at2759"/>
<dbReference type="Proteomes" id="UP000001542">
    <property type="component" value="Unassembled WGS sequence"/>
</dbReference>
<reference evidence="1" key="2">
    <citation type="journal article" date="2007" name="Science">
        <title>Draft genome sequence of the sexually transmitted pathogen Trichomonas vaginalis.</title>
        <authorList>
            <person name="Carlton J.M."/>
            <person name="Hirt R.P."/>
            <person name="Silva J.C."/>
            <person name="Delcher A.L."/>
            <person name="Schatz M."/>
            <person name="Zhao Q."/>
            <person name="Wortman J.R."/>
            <person name="Bidwell S.L."/>
            <person name="Alsmark U.C.M."/>
            <person name="Besteiro S."/>
            <person name="Sicheritz-Ponten T."/>
            <person name="Noel C.J."/>
            <person name="Dacks J.B."/>
            <person name="Foster P.G."/>
            <person name="Simillion C."/>
            <person name="Van de Peer Y."/>
            <person name="Miranda-Saavedra D."/>
            <person name="Barton G.J."/>
            <person name="Westrop G.D."/>
            <person name="Mueller S."/>
            <person name="Dessi D."/>
            <person name="Fiori P.L."/>
            <person name="Ren Q."/>
            <person name="Paulsen I."/>
            <person name="Zhang H."/>
            <person name="Bastida-Corcuera F.D."/>
            <person name="Simoes-Barbosa A."/>
            <person name="Brown M.T."/>
            <person name="Hayes R.D."/>
            <person name="Mukherjee M."/>
            <person name="Okumura C.Y."/>
            <person name="Schneider R."/>
            <person name="Smith A.J."/>
            <person name="Vanacova S."/>
            <person name="Villalvazo M."/>
            <person name="Haas B.J."/>
            <person name="Pertea M."/>
            <person name="Feldblyum T.V."/>
            <person name="Utterback T.R."/>
            <person name="Shu C.L."/>
            <person name="Osoegawa K."/>
            <person name="de Jong P.J."/>
            <person name="Hrdy I."/>
            <person name="Horvathova L."/>
            <person name="Zubacova Z."/>
            <person name="Dolezal P."/>
            <person name="Malik S.B."/>
            <person name="Logsdon J.M. Jr."/>
            <person name="Henze K."/>
            <person name="Gupta A."/>
            <person name="Wang C.C."/>
            <person name="Dunne R.L."/>
            <person name="Upcroft J.A."/>
            <person name="Upcroft P."/>
            <person name="White O."/>
            <person name="Salzberg S.L."/>
            <person name="Tang P."/>
            <person name="Chiu C.-H."/>
            <person name="Lee Y.-S."/>
            <person name="Embley T.M."/>
            <person name="Coombs G.H."/>
            <person name="Mottram J.C."/>
            <person name="Tachezy J."/>
            <person name="Fraser-Liggett C.M."/>
            <person name="Johnson P.J."/>
        </authorList>
    </citation>
    <scope>NUCLEOTIDE SEQUENCE [LARGE SCALE GENOMIC DNA]</scope>
    <source>
        <strain evidence="1">G3</strain>
    </source>
</reference>
<dbReference type="AlphaFoldDB" id="A2EQ34"/>
<reference evidence="1" key="1">
    <citation type="submission" date="2006-10" db="EMBL/GenBank/DDBJ databases">
        <authorList>
            <person name="Amadeo P."/>
            <person name="Zhao Q."/>
            <person name="Wortman J."/>
            <person name="Fraser-Liggett C."/>
            <person name="Carlton J."/>
        </authorList>
    </citation>
    <scope>NUCLEOTIDE SEQUENCE</scope>
    <source>
        <strain evidence="1">G3</strain>
    </source>
</reference>
<dbReference type="InParanoid" id="A2EQ34"/>
<gene>
    <name evidence="1" type="ORF">TVAG_473880</name>
</gene>
<dbReference type="RefSeq" id="XP_001317432.1">
    <property type="nucleotide sequence ID" value="XM_001317397.1"/>
</dbReference>
<evidence type="ECO:0000313" key="1">
    <source>
        <dbReference type="EMBL" id="EAY05209.1"/>
    </source>
</evidence>
<dbReference type="VEuPathDB" id="TrichDB:TVAG_473880"/>
<accession>A2EQ34</accession>
<sequence>MNTSPEICQSQPVKKGKEGRIIANILKDFDFKNCKAWISLSSQFSSGIRHPELLSIAYVLIRALELPDITRSEKRSFPCLVKWFNDNWDKISGPIQCITLLDDREIPISCQREYLELYK</sequence>
<protein>
    <submittedName>
        <fullName evidence="1">Uncharacterized protein</fullName>
    </submittedName>
</protein>
<keyword evidence="2" id="KW-1185">Reference proteome</keyword>
<name>A2EQ34_TRIV3</name>
<proteinExistence type="predicted"/>
<dbReference type="VEuPathDB" id="TrichDB:TVAGG3_0072710"/>